<accession>A0A7W9EKV9</accession>
<dbReference type="SUPFAM" id="SSF56349">
    <property type="entry name" value="DNA breaking-rejoining enzymes"/>
    <property type="match status" value="1"/>
</dbReference>
<reference evidence="3 4" key="1">
    <citation type="submission" date="2020-08" db="EMBL/GenBank/DDBJ databases">
        <title>Genomic Encyclopedia of Type Strains, Phase IV (KMG-IV): sequencing the most valuable type-strain genomes for metagenomic binning, comparative biology and taxonomic classification.</title>
        <authorList>
            <person name="Goeker M."/>
        </authorList>
    </citation>
    <scope>NUCLEOTIDE SEQUENCE [LARGE SCALE GENOMIC DNA]</scope>
    <source>
        <strain evidence="3 4">DSM 26944</strain>
    </source>
</reference>
<feature type="compositionally biased region" description="Basic and acidic residues" evidence="2">
    <location>
        <begin position="379"/>
        <end position="396"/>
    </location>
</feature>
<feature type="region of interest" description="Disordered" evidence="2">
    <location>
        <begin position="360"/>
        <end position="396"/>
    </location>
</feature>
<sequence length="396" mass="44497">MGFTYQTVGQIASGGLDEILQRIGAIPLPIQKPVVEAVLGLADDSAAVPLSKAYKVFVEKIAPHQINGKSPAQRDRWVKGKKARIDHFIEVVGDLDIAKITRADARTYFCHWMEKIAPKEGAPTHTADIGNRRLGVLAGVYRDYFAYMQEKDRENPFDGLRFKRKGMKKRKRPPFSKKWITDQLLKPGALAGLNDQARHILLICANTGARPSEICNLMPERIMLSSDVPHIKIEPDEDPESPREIKTESSIRIVPLVGMALEAMKQSPSGFARYRDKGNSLSATLNKYLSENKLLETDKHSVYSLRHSFEDRRKQPLLPLSTPAACERRGSRLFRRAGPFVLTRKFPHARLVVSAGRIGRTARHSSLSHRQSVPLARGPEPRHPQIDQDARMVSDR</sequence>
<dbReference type="InterPro" id="IPR011010">
    <property type="entry name" value="DNA_brk_join_enz"/>
</dbReference>
<protein>
    <submittedName>
        <fullName evidence="3">Integrase</fullName>
    </submittedName>
</protein>
<evidence type="ECO:0000256" key="1">
    <source>
        <dbReference type="ARBA" id="ARBA00023172"/>
    </source>
</evidence>
<dbReference type="AlphaFoldDB" id="A0A7W9EKV9"/>
<keyword evidence="4" id="KW-1185">Reference proteome</keyword>
<dbReference type="GO" id="GO:0015074">
    <property type="term" value="P:DNA integration"/>
    <property type="evidence" value="ECO:0007669"/>
    <property type="project" value="InterPro"/>
</dbReference>
<dbReference type="EMBL" id="JACIJG010000005">
    <property type="protein sequence ID" value="MBB5701699.1"/>
    <property type="molecule type" value="Genomic_DNA"/>
</dbReference>
<comment type="caution">
    <text evidence="3">The sequence shown here is derived from an EMBL/GenBank/DDBJ whole genome shotgun (WGS) entry which is preliminary data.</text>
</comment>
<dbReference type="Proteomes" id="UP000555546">
    <property type="component" value="Unassembled WGS sequence"/>
</dbReference>
<dbReference type="GO" id="GO:0006310">
    <property type="term" value="P:DNA recombination"/>
    <property type="evidence" value="ECO:0007669"/>
    <property type="project" value="UniProtKB-KW"/>
</dbReference>
<keyword evidence="1" id="KW-0233">DNA recombination</keyword>
<dbReference type="RefSeq" id="WP_183650295.1">
    <property type="nucleotide sequence ID" value="NZ_JACIJG010000005.1"/>
</dbReference>
<evidence type="ECO:0000313" key="4">
    <source>
        <dbReference type="Proteomes" id="UP000555546"/>
    </source>
</evidence>
<dbReference type="InterPro" id="IPR013762">
    <property type="entry name" value="Integrase-like_cat_sf"/>
</dbReference>
<evidence type="ECO:0000256" key="2">
    <source>
        <dbReference type="SAM" id="MobiDB-lite"/>
    </source>
</evidence>
<gene>
    <name evidence="3" type="ORF">FHS76_001561</name>
</gene>
<proteinExistence type="predicted"/>
<dbReference type="GO" id="GO:0003677">
    <property type="term" value="F:DNA binding"/>
    <property type="evidence" value="ECO:0007669"/>
    <property type="project" value="InterPro"/>
</dbReference>
<organism evidence="3 4">
    <name type="scientific">Brucella daejeonensis</name>
    <dbReference type="NCBI Taxonomy" id="659015"/>
    <lineage>
        <taxon>Bacteria</taxon>
        <taxon>Pseudomonadati</taxon>
        <taxon>Pseudomonadota</taxon>
        <taxon>Alphaproteobacteria</taxon>
        <taxon>Hyphomicrobiales</taxon>
        <taxon>Brucellaceae</taxon>
        <taxon>Brucella/Ochrobactrum group</taxon>
        <taxon>Brucella</taxon>
    </lineage>
</organism>
<dbReference type="Gene3D" id="1.10.443.10">
    <property type="entry name" value="Intergrase catalytic core"/>
    <property type="match status" value="1"/>
</dbReference>
<name>A0A7W9EKV9_9HYPH</name>
<evidence type="ECO:0000313" key="3">
    <source>
        <dbReference type="EMBL" id="MBB5701699.1"/>
    </source>
</evidence>